<comment type="caution">
    <text evidence="3">The sequence shown here is derived from an EMBL/GenBank/DDBJ whole genome shotgun (WGS) entry which is preliminary data.</text>
</comment>
<keyword evidence="4" id="KW-1185">Reference proteome</keyword>
<evidence type="ECO:0008006" key="5">
    <source>
        <dbReference type="Google" id="ProtNLM"/>
    </source>
</evidence>
<gene>
    <name evidence="3" type="ORF">GCM10009777_17070</name>
</gene>
<feature type="compositionally biased region" description="Acidic residues" evidence="1">
    <location>
        <begin position="132"/>
        <end position="146"/>
    </location>
</feature>
<keyword evidence="2" id="KW-0812">Transmembrane</keyword>
<accession>A0ABN2SBF5</accession>
<sequence length="400" mass="41870">MATHNSPKGRPVEVVLGNAGDIEDRGQQIINLGAAMTDASSLLNRLVDNGADMEGSAVDTLREKAGDVNKALADAAGMYVGMGPYIRDYGSALASVKSLMASSVPEANSLWATYQAKVSDWEDARALPTPEPAEDGSVPDDPADEAQGDKDAAYALWKNAGDTYDEHYDRWEDAFDAAVDGIRTADDDWIKDSWKDNLDGFIDFALDVLAVAGLVLAVLALVVGGPIVALLALTVGVLTLVGTLWQYSRGDASLLDVGLAVLGVIPFGAFGEFASGGFKSGMRAWAGFSQGGLSLGDDFARWGLAAGSRSPGQWVGAMRGLGPEAGFVANSFPEIVSAVMSGQDPLMWEVIGQLGTTGEQALYAMGAVGSHYNTIVTAVDGVTGLVDRVADLDPILYPTW</sequence>
<feature type="transmembrane region" description="Helical" evidence="2">
    <location>
        <begin position="201"/>
        <end position="221"/>
    </location>
</feature>
<protein>
    <recommendedName>
        <fullName evidence="5">WXG100 family type VII secretion target</fullName>
    </recommendedName>
</protein>
<feature type="region of interest" description="Disordered" evidence="1">
    <location>
        <begin position="126"/>
        <end position="147"/>
    </location>
</feature>
<evidence type="ECO:0000256" key="2">
    <source>
        <dbReference type="SAM" id="Phobius"/>
    </source>
</evidence>
<dbReference type="Proteomes" id="UP001500326">
    <property type="component" value="Unassembled WGS sequence"/>
</dbReference>
<keyword evidence="2" id="KW-0472">Membrane</keyword>
<name>A0ABN2SBF5_9MICO</name>
<reference evidence="3 4" key="1">
    <citation type="journal article" date="2019" name="Int. J. Syst. Evol. Microbiol.">
        <title>The Global Catalogue of Microorganisms (GCM) 10K type strain sequencing project: providing services to taxonomists for standard genome sequencing and annotation.</title>
        <authorList>
            <consortium name="The Broad Institute Genomics Platform"/>
            <consortium name="The Broad Institute Genome Sequencing Center for Infectious Disease"/>
            <person name="Wu L."/>
            <person name="Ma J."/>
        </authorList>
    </citation>
    <scope>NUCLEOTIDE SEQUENCE [LARGE SCALE GENOMIC DNA]</scope>
    <source>
        <strain evidence="3 4">JCM 14902</strain>
    </source>
</reference>
<feature type="transmembrane region" description="Helical" evidence="2">
    <location>
        <begin position="227"/>
        <end position="247"/>
    </location>
</feature>
<keyword evidence="2" id="KW-1133">Transmembrane helix</keyword>
<evidence type="ECO:0000256" key="1">
    <source>
        <dbReference type="SAM" id="MobiDB-lite"/>
    </source>
</evidence>
<feature type="transmembrane region" description="Helical" evidence="2">
    <location>
        <begin position="254"/>
        <end position="274"/>
    </location>
</feature>
<evidence type="ECO:0000313" key="3">
    <source>
        <dbReference type="EMBL" id="GAA1983754.1"/>
    </source>
</evidence>
<dbReference type="EMBL" id="BAAAOH010000001">
    <property type="protein sequence ID" value="GAA1983754.1"/>
    <property type="molecule type" value="Genomic_DNA"/>
</dbReference>
<dbReference type="RefSeq" id="WP_344060477.1">
    <property type="nucleotide sequence ID" value="NZ_BAAAOH010000001.1"/>
</dbReference>
<proteinExistence type="predicted"/>
<evidence type="ECO:0000313" key="4">
    <source>
        <dbReference type="Proteomes" id="UP001500326"/>
    </source>
</evidence>
<organism evidence="3 4">
    <name type="scientific">Microbacterium pumilum</name>
    <dbReference type="NCBI Taxonomy" id="344165"/>
    <lineage>
        <taxon>Bacteria</taxon>
        <taxon>Bacillati</taxon>
        <taxon>Actinomycetota</taxon>
        <taxon>Actinomycetes</taxon>
        <taxon>Micrococcales</taxon>
        <taxon>Microbacteriaceae</taxon>
        <taxon>Microbacterium</taxon>
    </lineage>
</organism>